<comment type="caution">
    <text evidence="9">The sequence shown here is derived from an EMBL/GenBank/DDBJ whole genome shotgun (WGS) entry which is preliminary data.</text>
</comment>
<keyword evidence="4 7" id="KW-0812">Transmembrane</keyword>
<feature type="transmembrane region" description="Helical" evidence="7">
    <location>
        <begin position="21"/>
        <end position="38"/>
    </location>
</feature>
<comment type="subcellular location">
    <subcellularLocation>
        <location evidence="1 7">Cell membrane</location>
        <topology evidence="1 7">Multi-pass membrane protein</topology>
    </subcellularLocation>
</comment>
<accession>A0ABP7ZLS5</accession>
<proteinExistence type="inferred from homology"/>
<dbReference type="InterPro" id="IPR050901">
    <property type="entry name" value="BP-dep_ABC_trans_perm"/>
</dbReference>
<feature type="transmembrane region" description="Helical" evidence="7">
    <location>
        <begin position="100"/>
        <end position="122"/>
    </location>
</feature>
<sequence length="295" mass="30881">MTTSTATGRPRPLQRAAVGRWARFAVIVAITAITLSPLENTVSGALGLNRLHGQGAAPGAAPGAAAGTGALTFTQWAIGLGQSLKFTLTGPALTWFENSLALALGTVVVCVVIGAPAGYVLARGRSRAVSIYALVIFLLQSFPGVLMLIPLFLLFAKVQLIDDLFGLGLVYLGLSLSVAVWMFSAYIATVPIELEEAAWLDGCSVIGAFFRVVLRNSLPAILSTAIFVFLFVWNDYLAAFTFIRSNANYTAGIGLQAAGHSPLFAVLIAVPPVLIFALLNRYFSFGGVGGALSAS</sequence>
<keyword evidence="5 7" id="KW-1133">Transmembrane helix</keyword>
<evidence type="ECO:0000259" key="8">
    <source>
        <dbReference type="PROSITE" id="PS50928"/>
    </source>
</evidence>
<evidence type="ECO:0000313" key="10">
    <source>
        <dbReference type="Proteomes" id="UP001415169"/>
    </source>
</evidence>
<keyword evidence="3" id="KW-1003">Cell membrane</keyword>
<keyword evidence="2 7" id="KW-0813">Transport</keyword>
<evidence type="ECO:0000256" key="2">
    <source>
        <dbReference type="ARBA" id="ARBA00022448"/>
    </source>
</evidence>
<dbReference type="PANTHER" id="PTHR32243:SF18">
    <property type="entry name" value="INNER MEMBRANE ABC TRANSPORTER PERMEASE PROTEIN YCJP"/>
    <property type="match status" value="1"/>
</dbReference>
<dbReference type="CDD" id="cd06261">
    <property type="entry name" value="TM_PBP2"/>
    <property type="match status" value="1"/>
</dbReference>
<dbReference type="PANTHER" id="PTHR32243">
    <property type="entry name" value="MALTOSE TRANSPORT SYSTEM PERMEASE-RELATED"/>
    <property type="match status" value="1"/>
</dbReference>
<name>A0ABP7ZLS5_9MICO</name>
<protein>
    <submittedName>
        <fullName evidence="9">Carbohydrate ABC transporter permease</fullName>
    </submittedName>
</protein>
<dbReference type="Gene3D" id="1.10.3720.10">
    <property type="entry name" value="MetI-like"/>
    <property type="match status" value="1"/>
</dbReference>
<dbReference type="PROSITE" id="PS50928">
    <property type="entry name" value="ABC_TM1"/>
    <property type="match status" value="1"/>
</dbReference>
<evidence type="ECO:0000256" key="7">
    <source>
        <dbReference type="RuleBase" id="RU363032"/>
    </source>
</evidence>
<dbReference type="InterPro" id="IPR035906">
    <property type="entry name" value="MetI-like_sf"/>
</dbReference>
<dbReference type="Proteomes" id="UP001415169">
    <property type="component" value="Unassembled WGS sequence"/>
</dbReference>
<dbReference type="InterPro" id="IPR000515">
    <property type="entry name" value="MetI-like"/>
</dbReference>
<dbReference type="EMBL" id="BAABBV010000001">
    <property type="protein sequence ID" value="GAA4163481.1"/>
    <property type="molecule type" value="Genomic_DNA"/>
</dbReference>
<feature type="transmembrane region" description="Helical" evidence="7">
    <location>
        <begin position="129"/>
        <end position="156"/>
    </location>
</feature>
<dbReference type="Pfam" id="PF00528">
    <property type="entry name" value="BPD_transp_1"/>
    <property type="match status" value="1"/>
</dbReference>
<comment type="similarity">
    <text evidence="7">Belongs to the binding-protein-dependent transport system permease family.</text>
</comment>
<feature type="domain" description="ABC transmembrane type-1" evidence="8">
    <location>
        <begin position="96"/>
        <end position="283"/>
    </location>
</feature>
<keyword evidence="6 7" id="KW-0472">Membrane</keyword>
<evidence type="ECO:0000256" key="4">
    <source>
        <dbReference type="ARBA" id="ARBA00022692"/>
    </source>
</evidence>
<evidence type="ECO:0000256" key="3">
    <source>
        <dbReference type="ARBA" id="ARBA00022475"/>
    </source>
</evidence>
<dbReference type="RefSeq" id="WP_344792027.1">
    <property type="nucleotide sequence ID" value="NZ_BAABBV010000001.1"/>
</dbReference>
<dbReference type="SUPFAM" id="SSF161098">
    <property type="entry name" value="MetI-like"/>
    <property type="match status" value="1"/>
</dbReference>
<evidence type="ECO:0000256" key="5">
    <source>
        <dbReference type="ARBA" id="ARBA00022989"/>
    </source>
</evidence>
<keyword evidence="10" id="KW-1185">Reference proteome</keyword>
<evidence type="ECO:0000313" key="9">
    <source>
        <dbReference type="EMBL" id="GAA4163481.1"/>
    </source>
</evidence>
<reference evidence="9" key="2">
    <citation type="submission" date="2023-12" db="EMBL/GenBank/DDBJ databases">
        <authorList>
            <person name="Sun Q."/>
            <person name="Inoue M."/>
        </authorList>
    </citation>
    <scope>NUCLEOTIDE SEQUENCE</scope>
    <source>
        <strain evidence="9">JCM 17590</strain>
    </source>
</reference>
<gene>
    <name evidence="9" type="ORF">GCM10022286_24010</name>
</gene>
<feature type="transmembrane region" description="Helical" evidence="7">
    <location>
        <begin position="220"/>
        <end position="243"/>
    </location>
</feature>
<evidence type="ECO:0000256" key="1">
    <source>
        <dbReference type="ARBA" id="ARBA00004651"/>
    </source>
</evidence>
<reference evidence="9" key="1">
    <citation type="journal article" date="2014" name="Int. J. Syst. Evol. Microbiol.">
        <title>Complete genome of a new Firmicutes species belonging to the dominant human colonic microbiota ('Ruminococcus bicirculans') reveals two chromosomes and a selective capacity to utilize plant glucans.</title>
        <authorList>
            <consortium name="NISC Comparative Sequencing Program"/>
            <person name="Wegmann U."/>
            <person name="Louis P."/>
            <person name="Goesmann A."/>
            <person name="Henrissat B."/>
            <person name="Duncan S.H."/>
            <person name="Flint H.J."/>
        </authorList>
    </citation>
    <scope>NUCLEOTIDE SEQUENCE</scope>
    <source>
        <strain evidence="9">JCM 17590</strain>
    </source>
</reference>
<feature type="transmembrane region" description="Helical" evidence="7">
    <location>
        <begin position="197"/>
        <end position="214"/>
    </location>
</feature>
<organism evidence="9 10">
    <name type="scientific">Gryllotalpicola daejeonensis</name>
    <dbReference type="NCBI Taxonomy" id="993087"/>
    <lineage>
        <taxon>Bacteria</taxon>
        <taxon>Bacillati</taxon>
        <taxon>Actinomycetota</taxon>
        <taxon>Actinomycetes</taxon>
        <taxon>Micrococcales</taxon>
        <taxon>Microbacteriaceae</taxon>
        <taxon>Gryllotalpicola</taxon>
    </lineage>
</organism>
<feature type="transmembrane region" description="Helical" evidence="7">
    <location>
        <begin position="168"/>
        <end position="190"/>
    </location>
</feature>
<evidence type="ECO:0000256" key="6">
    <source>
        <dbReference type="ARBA" id="ARBA00023136"/>
    </source>
</evidence>
<feature type="transmembrane region" description="Helical" evidence="7">
    <location>
        <begin position="263"/>
        <end position="283"/>
    </location>
</feature>